<dbReference type="AlphaFoldDB" id="A0A914QTP0"/>
<evidence type="ECO:0000313" key="2">
    <source>
        <dbReference type="WBParaSite" id="PDA_v2.g6925.t1"/>
    </source>
</evidence>
<evidence type="ECO:0000313" key="1">
    <source>
        <dbReference type="Proteomes" id="UP000887578"/>
    </source>
</evidence>
<name>A0A914QTP0_9BILA</name>
<proteinExistence type="predicted"/>
<protein>
    <submittedName>
        <fullName evidence="2">PIN domain-containing protein</fullName>
    </submittedName>
</protein>
<organism evidence="1 2">
    <name type="scientific">Panagrolaimus davidi</name>
    <dbReference type="NCBI Taxonomy" id="227884"/>
    <lineage>
        <taxon>Eukaryota</taxon>
        <taxon>Metazoa</taxon>
        <taxon>Ecdysozoa</taxon>
        <taxon>Nematoda</taxon>
        <taxon>Chromadorea</taxon>
        <taxon>Rhabditida</taxon>
        <taxon>Tylenchina</taxon>
        <taxon>Panagrolaimomorpha</taxon>
        <taxon>Panagrolaimoidea</taxon>
        <taxon>Panagrolaimidae</taxon>
        <taxon>Panagrolaimus</taxon>
    </lineage>
</organism>
<accession>A0A914QTP0</accession>
<dbReference type="Proteomes" id="UP000887578">
    <property type="component" value="Unplaced"/>
</dbReference>
<dbReference type="WBParaSite" id="PDA_v2.g6925.t1">
    <property type="protein sequence ID" value="PDA_v2.g6925.t1"/>
    <property type="gene ID" value="PDA_v2.g6925"/>
</dbReference>
<sequence length="119" mass="13916">MYVTINETNYNKAIKSVADYYNNNPLNYQITLTIQSGLNSKQIVTVIPKVDYKSSSFTLEEYLKQNFDYLLERNGNKILINFDITKAVETSKSKNIILFTDDKENFECFSKSDVRYIRI</sequence>
<reference evidence="2" key="1">
    <citation type="submission" date="2022-11" db="UniProtKB">
        <authorList>
            <consortium name="WormBaseParasite"/>
        </authorList>
    </citation>
    <scope>IDENTIFICATION</scope>
</reference>
<keyword evidence="1" id="KW-1185">Reference proteome</keyword>